<gene>
    <name evidence="7" type="ORF">DQ384_00885</name>
</gene>
<dbReference type="OrthoDB" id="9815705at2"/>
<dbReference type="EMBL" id="QOIL01000001">
    <property type="protein sequence ID" value="RCG33038.1"/>
    <property type="molecule type" value="Genomic_DNA"/>
</dbReference>
<dbReference type="GO" id="GO:0016020">
    <property type="term" value="C:membrane"/>
    <property type="evidence" value="ECO:0007669"/>
    <property type="project" value="UniProtKB-SubCell"/>
</dbReference>
<evidence type="ECO:0000256" key="5">
    <source>
        <dbReference type="SAM" id="MobiDB-lite"/>
    </source>
</evidence>
<name>A0A367FRN3_9ACTN</name>
<feature type="compositionally biased region" description="Gly residues" evidence="5">
    <location>
        <begin position="1"/>
        <end position="10"/>
    </location>
</feature>
<dbReference type="InterPro" id="IPR007593">
    <property type="entry name" value="CD225/Dispanin_fam"/>
</dbReference>
<dbReference type="Proteomes" id="UP000253094">
    <property type="component" value="Unassembled WGS sequence"/>
</dbReference>
<dbReference type="PANTHER" id="PTHR14948">
    <property type="entry name" value="NG5"/>
    <property type="match status" value="1"/>
</dbReference>
<dbReference type="InterPro" id="IPR051423">
    <property type="entry name" value="CD225/Dispanin"/>
</dbReference>
<feature type="region of interest" description="Disordered" evidence="5">
    <location>
        <begin position="1"/>
        <end position="48"/>
    </location>
</feature>
<dbReference type="RefSeq" id="WP_114026703.1">
    <property type="nucleotide sequence ID" value="NZ_QOIL01000001.1"/>
</dbReference>
<evidence type="ECO:0000256" key="1">
    <source>
        <dbReference type="ARBA" id="ARBA00004370"/>
    </source>
</evidence>
<keyword evidence="3 6" id="KW-1133">Transmembrane helix</keyword>
<dbReference type="PANTHER" id="PTHR14948:SF25">
    <property type="entry name" value="DUF4190 DOMAIN-CONTAINING PROTEIN"/>
    <property type="match status" value="1"/>
</dbReference>
<reference evidence="7 8" key="1">
    <citation type="submission" date="2018-06" db="EMBL/GenBank/DDBJ databases">
        <title>Sphaerisporangium craniellae sp. nov., isolated from a marine sponge in the South China Sea.</title>
        <authorList>
            <person name="Li L."/>
        </authorList>
    </citation>
    <scope>NUCLEOTIDE SEQUENCE [LARGE SCALE GENOMIC DNA]</scope>
    <source>
        <strain evidence="7 8">CCTCC AA 208026</strain>
    </source>
</reference>
<proteinExistence type="predicted"/>
<evidence type="ECO:0000256" key="3">
    <source>
        <dbReference type="ARBA" id="ARBA00022989"/>
    </source>
</evidence>
<organism evidence="7 8">
    <name type="scientific">Sphaerisporangium album</name>
    <dbReference type="NCBI Taxonomy" id="509200"/>
    <lineage>
        <taxon>Bacteria</taxon>
        <taxon>Bacillati</taxon>
        <taxon>Actinomycetota</taxon>
        <taxon>Actinomycetes</taxon>
        <taxon>Streptosporangiales</taxon>
        <taxon>Streptosporangiaceae</taxon>
        <taxon>Sphaerisporangium</taxon>
    </lineage>
</organism>
<evidence type="ECO:0000313" key="8">
    <source>
        <dbReference type="Proteomes" id="UP000253094"/>
    </source>
</evidence>
<feature type="transmembrane region" description="Helical" evidence="6">
    <location>
        <begin position="54"/>
        <end position="76"/>
    </location>
</feature>
<keyword evidence="8" id="KW-1185">Reference proteome</keyword>
<feature type="transmembrane region" description="Helical" evidence="6">
    <location>
        <begin position="101"/>
        <end position="128"/>
    </location>
</feature>
<evidence type="ECO:0000256" key="6">
    <source>
        <dbReference type="SAM" id="Phobius"/>
    </source>
</evidence>
<accession>A0A367FRN3</accession>
<evidence type="ECO:0000256" key="2">
    <source>
        <dbReference type="ARBA" id="ARBA00022692"/>
    </source>
</evidence>
<comment type="subcellular location">
    <subcellularLocation>
        <location evidence="1">Membrane</location>
    </subcellularLocation>
</comment>
<feature type="compositionally biased region" description="Gly residues" evidence="5">
    <location>
        <begin position="17"/>
        <end position="41"/>
    </location>
</feature>
<evidence type="ECO:0000313" key="7">
    <source>
        <dbReference type="EMBL" id="RCG33038.1"/>
    </source>
</evidence>
<sequence>MSYGQQGGGYDAPPPGGYGGQPPGGGYGGQPPGGYGPGGYGQQPYAPEPPNNQLLPAILTTLFCCGPFSLPAIFFAGKVNGKYEAGDYQGALEASAQAKKWWMISLFVGLGVWVLYLILSFTIGLSFFQAIQNGAQYG</sequence>
<comment type="caution">
    <text evidence="7">The sequence shown here is derived from an EMBL/GenBank/DDBJ whole genome shotgun (WGS) entry which is preliminary data.</text>
</comment>
<evidence type="ECO:0000256" key="4">
    <source>
        <dbReference type="ARBA" id="ARBA00023136"/>
    </source>
</evidence>
<protein>
    <submittedName>
        <fullName evidence="7">CD225/dispanin family protein</fullName>
    </submittedName>
</protein>
<keyword evidence="2 6" id="KW-0812">Transmembrane</keyword>
<dbReference type="AlphaFoldDB" id="A0A367FRN3"/>
<dbReference type="Pfam" id="PF04505">
    <property type="entry name" value="CD225"/>
    <property type="match status" value="1"/>
</dbReference>
<keyword evidence="4 6" id="KW-0472">Membrane</keyword>